<dbReference type="GeneID" id="55998741"/>
<accession>A0A7H8RC89</accession>
<dbReference type="InterPro" id="IPR001853">
    <property type="entry name" value="DSBA-like_thioredoxin_dom"/>
</dbReference>
<evidence type="ECO:0000259" key="1">
    <source>
        <dbReference type="Pfam" id="PF01323"/>
    </source>
</evidence>
<dbReference type="Pfam" id="PF01323">
    <property type="entry name" value="DSBA"/>
    <property type="match status" value="1"/>
</dbReference>
<dbReference type="OrthoDB" id="1930760at2759"/>
<sequence length="245" mass="27653">MVTFDIELITDPICSWCFIAHRSVLKSLQLYKKTFPNGSADNFNLIYRPYYLLDPSTPSTNKQQFQDKIMSRERQNITYTRIKQMGRAYGIFFNFFEGEIGGTREVHRLIHLAQTRKSASVRDEVVEGVSRAYHENAMNVSDWKILRQIALDAGVGVEEVDEWSDMDADVGGQELDREVERIKQVVTGSDGSQRGVPVVIIQGKYRIDGAPDVGELLDIFGKIRNGESVEGEGNGFMCEIGSNKC</sequence>
<organism evidence="2 3">
    <name type="scientific">Talaromyces rugulosus</name>
    <name type="common">Penicillium rugulosum</name>
    <dbReference type="NCBI Taxonomy" id="121627"/>
    <lineage>
        <taxon>Eukaryota</taxon>
        <taxon>Fungi</taxon>
        <taxon>Dikarya</taxon>
        <taxon>Ascomycota</taxon>
        <taxon>Pezizomycotina</taxon>
        <taxon>Eurotiomycetes</taxon>
        <taxon>Eurotiomycetidae</taxon>
        <taxon>Eurotiales</taxon>
        <taxon>Trichocomaceae</taxon>
        <taxon>Talaromyces</taxon>
        <taxon>Talaromyces sect. Islandici</taxon>
    </lineage>
</organism>
<dbReference type="EMBL" id="CP055903">
    <property type="protein sequence ID" value="QKX64090.1"/>
    <property type="molecule type" value="Genomic_DNA"/>
</dbReference>
<dbReference type="SUPFAM" id="SSF52833">
    <property type="entry name" value="Thioredoxin-like"/>
    <property type="match status" value="1"/>
</dbReference>
<dbReference type="AlphaFoldDB" id="A0A7H8RC89"/>
<dbReference type="Proteomes" id="UP000509510">
    <property type="component" value="Chromosome VI"/>
</dbReference>
<dbReference type="Gene3D" id="3.40.30.10">
    <property type="entry name" value="Glutaredoxin"/>
    <property type="match status" value="1"/>
</dbReference>
<dbReference type="PANTHER" id="PTHR13887">
    <property type="entry name" value="GLUTATHIONE S-TRANSFERASE KAPPA"/>
    <property type="match status" value="1"/>
</dbReference>
<dbReference type="KEGG" id="trg:TRUGW13939_11263"/>
<dbReference type="PANTHER" id="PTHR13887:SF41">
    <property type="entry name" value="THIOREDOXIN SUPERFAMILY PROTEIN"/>
    <property type="match status" value="1"/>
</dbReference>
<name>A0A7H8RC89_TALRU</name>
<gene>
    <name evidence="2" type="ORF">TRUGW13939_11263</name>
</gene>
<feature type="domain" description="DSBA-like thioredoxin" evidence="1">
    <location>
        <begin position="6"/>
        <end position="217"/>
    </location>
</feature>
<keyword evidence="3" id="KW-1185">Reference proteome</keyword>
<dbReference type="GO" id="GO:0016491">
    <property type="term" value="F:oxidoreductase activity"/>
    <property type="evidence" value="ECO:0007669"/>
    <property type="project" value="InterPro"/>
</dbReference>
<evidence type="ECO:0000313" key="3">
    <source>
        <dbReference type="Proteomes" id="UP000509510"/>
    </source>
</evidence>
<dbReference type="InterPro" id="IPR036249">
    <property type="entry name" value="Thioredoxin-like_sf"/>
</dbReference>
<proteinExistence type="predicted"/>
<evidence type="ECO:0000313" key="2">
    <source>
        <dbReference type="EMBL" id="QKX64090.1"/>
    </source>
</evidence>
<protein>
    <recommendedName>
        <fullName evidence="1">DSBA-like thioredoxin domain-containing protein</fullName>
    </recommendedName>
</protein>
<reference evidence="3" key="1">
    <citation type="submission" date="2020-06" db="EMBL/GenBank/DDBJ databases">
        <title>A chromosome-scale genome assembly of Talaromyces rugulosus W13939.</title>
        <authorList>
            <person name="Wang B."/>
            <person name="Guo L."/>
            <person name="Ye K."/>
            <person name="Wang L."/>
        </authorList>
    </citation>
    <scope>NUCLEOTIDE SEQUENCE [LARGE SCALE GENOMIC DNA]</scope>
    <source>
        <strain evidence="3">W13939</strain>
    </source>
</reference>
<dbReference type="RefSeq" id="XP_035350264.1">
    <property type="nucleotide sequence ID" value="XM_035494371.1"/>
</dbReference>